<feature type="transmembrane region" description="Helical" evidence="8">
    <location>
        <begin position="435"/>
        <end position="459"/>
    </location>
</feature>
<proteinExistence type="predicted"/>
<feature type="transmembrane region" description="Helical" evidence="8">
    <location>
        <begin position="465"/>
        <end position="486"/>
    </location>
</feature>
<feature type="transmembrane region" description="Helical" evidence="8">
    <location>
        <begin position="65"/>
        <end position="87"/>
    </location>
</feature>
<evidence type="ECO:0000256" key="1">
    <source>
        <dbReference type="ARBA" id="ARBA00004141"/>
    </source>
</evidence>
<keyword evidence="4 8" id="KW-1133">Transmembrane helix</keyword>
<evidence type="ECO:0000256" key="6">
    <source>
        <dbReference type="ARBA" id="ARBA00023315"/>
    </source>
</evidence>
<evidence type="ECO:0000256" key="5">
    <source>
        <dbReference type="ARBA" id="ARBA00023136"/>
    </source>
</evidence>
<dbReference type="EMBL" id="CAJNOE010000152">
    <property type="protein sequence ID" value="CAF0984491.1"/>
    <property type="molecule type" value="Genomic_DNA"/>
</dbReference>
<dbReference type="PANTHER" id="PTHR13906:SF4">
    <property type="entry name" value="LYSOPHOSPHOLIPID ACYLTRANSFERASE 6"/>
    <property type="match status" value="1"/>
</dbReference>
<feature type="transmembrane region" description="Helical" evidence="8">
    <location>
        <begin position="107"/>
        <end position="127"/>
    </location>
</feature>
<feature type="region of interest" description="Disordered" evidence="7">
    <location>
        <begin position="489"/>
        <end position="509"/>
    </location>
</feature>
<evidence type="ECO:0000256" key="4">
    <source>
        <dbReference type="ARBA" id="ARBA00022989"/>
    </source>
</evidence>
<dbReference type="PANTHER" id="PTHR13906">
    <property type="entry name" value="PORCUPINE"/>
    <property type="match status" value="1"/>
</dbReference>
<comment type="subcellular location">
    <subcellularLocation>
        <location evidence="1">Membrane</location>
        <topology evidence="1">Multi-pass membrane protein</topology>
    </subcellularLocation>
</comment>
<sequence length="509" mass="58391">MDQSADNINGSTYKGLFIFSSIAASAGLPIDQFNFLLSELLALIFALIFRRFLPPKPSNTMTRHIVASLLGLALGYFCFGAEIWHLIAQSAGVYLMLYVVPPKHSYLVIFVFCMIYMSVIHIHRVIYDYGNYTLDISGPLMINTQKLTALAFAFFDGYRSKQQAKRQGTDKTDEKSVLSPDQETQKINHIPNIIEYFSYIFYFHGICVGPLCFFKDYCNFIEGKNLLVIPVSKDTSSSSDKQQSLEKQEQPSVFWPVFTKLLQCGFWGYILMIYTPYYPVEHNLSQEMVNSPFIKRVVFLLWSTFCSRVKYYFAFILSEAINNAAGLGFNGYDKQGVPQWNLLTNVKPLQLESATSLKVVIDMWNIQTALWLRRVCYDRLKNGRTLGVFVLSALWHGFYPGYYVCFILAAFHTYAGRGIRRQIRPYFQKNEVTKIIYACLTWFGTQMALSFAVTPFVLMEIRKAWYFYQTWYFSVPILSIILALTLNGSSSKSKQSSSPSSQEKEKKGK</sequence>
<dbReference type="GO" id="GO:0016746">
    <property type="term" value="F:acyltransferase activity"/>
    <property type="evidence" value="ECO:0007669"/>
    <property type="project" value="UniProtKB-KW"/>
</dbReference>
<feature type="transmembrane region" description="Helical" evidence="8">
    <location>
        <begin position="393"/>
        <end position="414"/>
    </location>
</feature>
<gene>
    <name evidence="9" type="ORF">IZO911_LOCUS16754</name>
    <name evidence="10" type="ORF">KXQ929_LOCUS23976</name>
</gene>
<reference evidence="10" key="1">
    <citation type="submission" date="2021-02" db="EMBL/GenBank/DDBJ databases">
        <authorList>
            <person name="Nowell W R."/>
        </authorList>
    </citation>
    <scope>NUCLEOTIDE SEQUENCE</scope>
</reference>
<feature type="transmembrane region" description="Helical" evidence="8">
    <location>
        <begin position="12"/>
        <end position="30"/>
    </location>
</feature>
<dbReference type="InterPro" id="IPR004299">
    <property type="entry name" value="MBOAT_fam"/>
</dbReference>
<feature type="transmembrane region" description="Helical" evidence="8">
    <location>
        <begin position="36"/>
        <end position="53"/>
    </location>
</feature>
<accession>A0A819IT46</accession>
<evidence type="ECO:0000256" key="8">
    <source>
        <dbReference type="SAM" id="Phobius"/>
    </source>
</evidence>
<protein>
    <submittedName>
        <fullName evidence="10">Uncharacterized protein</fullName>
    </submittedName>
</protein>
<keyword evidence="5 8" id="KW-0472">Membrane</keyword>
<organism evidence="10 11">
    <name type="scientific">Adineta steineri</name>
    <dbReference type="NCBI Taxonomy" id="433720"/>
    <lineage>
        <taxon>Eukaryota</taxon>
        <taxon>Metazoa</taxon>
        <taxon>Spiralia</taxon>
        <taxon>Gnathifera</taxon>
        <taxon>Rotifera</taxon>
        <taxon>Eurotatoria</taxon>
        <taxon>Bdelloidea</taxon>
        <taxon>Adinetida</taxon>
        <taxon>Adinetidae</taxon>
        <taxon>Adineta</taxon>
    </lineage>
</organism>
<feature type="compositionally biased region" description="Low complexity" evidence="7">
    <location>
        <begin position="489"/>
        <end position="501"/>
    </location>
</feature>
<evidence type="ECO:0000313" key="10">
    <source>
        <dbReference type="EMBL" id="CAF3922310.1"/>
    </source>
</evidence>
<evidence type="ECO:0000256" key="2">
    <source>
        <dbReference type="ARBA" id="ARBA00022679"/>
    </source>
</evidence>
<dbReference type="Proteomes" id="UP000663868">
    <property type="component" value="Unassembled WGS sequence"/>
</dbReference>
<comment type="caution">
    <text evidence="10">The sequence shown here is derived from an EMBL/GenBank/DDBJ whole genome shotgun (WGS) entry which is preliminary data.</text>
</comment>
<evidence type="ECO:0000313" key="11">
    <source>
        <dbReference type="Proteomes" id="UP000663868"/>
    </source>
</evidence>
<dbReference type="Pfam" id="PF03062">
    <property type="entry name" value="MBOAT"/>
    <property type="match status" value="1"/>
</dbReference>
<name>A0A819IT46_9BILA</name>
<evidence type="ECO:0000313" key="9">
    <source>
        <dbReference type="EMBL" id="CAF0984491.1"/>
    </source>
</evidence>
<evidence type="ECO:0000256" key="3">
    <source>
        <dbReference type="ARBA" id="ARBA00022692"/>
    </source>
</evidence>
<dbReference type="AlphaFoldDB" id="A0A819IT46"/>
<keyword evidence="6" id="KW-0012">Acyltransferase</keyword>
<dbReference type="GO" id="GO:0030258">
    <property type="term" value="P:lipid modification"/>
    <property type="evidence" value="ECO:0007669"/>
    <property type="project" value="TreeGrafter"/>
</dbReference>
<dbReference type="InterPro" id="IPR049941">
    <property type="entry name" value="LPLAT_7/PORCN-like"/>
</dbReference>
<keyword evidence="3 8" id="KW-0812">Transmembrane</keyword>
<dbReference type="EMBL" id="CAJOBB010001947">
    <property type="protein sequence ID" value="CAF3922310.1"/>
    <property type="molecule type" value="Genomic_DNA"/>
</dbReference>
<evidence type="ECO:0000256" key="7">
    <source>
        <dbReference type="SAM" id="MobiDB-lite"/>
    </source>
</evidence>
<dbReference type="Proteomes" id="UP000663860">
    <property type="component" value="Unassembled WGS sequence"/>
</dbReference>
<keyword evidence="2" id="KW-0808">Transferase</keyword>
<dbReference type="GO" id="GO:0016020">
    <property type="term" value="C:membrane"/>
    <property type="evidence" value="ECO:0007669"/>
    <property type="project" value="UniProtKB-SubCell"/>
</dbReference>